<dbReference type="Proteomes" id="UP000230709">
    <property type="component" value="Chromosome"/>
</dbReference>
<keyword evidence="3" id="KW-1185">Reference proteome</keyword>
<dbReference type="KEGG" id="mtw:CQW49_09020"/>
<proteinExistence type="predicted"/>
<dbReference type="EMBL" id="CP023737">
    <property type="protein sequence ID" value="ATQ68012.1"/>
    <property type="molecule type" value="Genomic_DNA"/>
</dbReference>
<feature type="region of interest" description="Disordered" evidence="1">
    <location>
        <begin position="1"/>
        <end position="64"/>
    </location>
</feature>
<feature type="compositionally biased region" description="Basic and acidic residues" evidence="1">
    <location>
        <begin position="1"/>
        <end position="18"/>
    </location>
</feature>
<evidence type="ECO:0000313" key="2">
    <source>
        <dbReference type="EMBL" id="ATQ68012.1"/>
    </source>
</evidence>
<name>A0A2D2CZ42_METT3</name>
<dbReference type="AlphaFoldDB" id="A0A2D2CZ42"/>
<sequence>MAIVRQEESGGVARRDKILAPPPFCQDPREMSGGISQWPTPGLRRRRRPSPPSASVPLPPDSRK</sequence>
<feature type="compositionally biased region" description="Pro residues" evidence="1">
    <location>
        <begin position="50"/>
        <end position="64"/>
    </location>
</feature>
<evidence type="ECO:0000256" key="1">
    <source>
        <dbReference type="SAM" id="MobiDB-lite"/>
    </source>
</evidence>
<gene>
    <name evidence="2" type="ORF">CQW49_09020</name>
</gene>
<accession>A0A2D2CZ42</accession>
<evidence type="ECO:0000313" key="3">
    <source>
        <dbReference type="Proteomes" id="UP000230709"/>
    </source>
</evidence>
<organism evidence="2 3">
    <name type="scientific">Methylosinus trichosporium (strain ATCC 35070 / NCIMB 11131 / UNIQEM 75 / OB3b)</name>
    <dbReference type="NCBI Taxonomy" id="595536"/>
    <lineage>
        <taxon>Bacteria</taxon>
        <taxon>Pseudomonadati</taxon>
        <taxon>Pseudomonadota</taxon>
        <taxon>Alphaproteobacteria</taxon>
        <taxon>Hyphomicrobiales</taxon>
        <taxon>Methylocystaceae</taxon>
        <taxon>Methylosinus</taxon>
    </lineage>
</organism>
<reference evidence="3" key="1">
    <citation type="submission" date="2017-10" db="EMBL/GenBank/DDBJ databases">
        <title>Completed PacBio SMRT sequence of Methylosinus trichosporium OB3b reveals presence of a third large plasmid.</title>
        <authorList>
            <person name="Charles T.C."/>
            <person name="Lynch M.D.J."/>
            <person name="Heil J.R."/>
            <person name="Cheng J."/>
        </authorList>
    </citation>
    <scope>NUCLEOTIDE SEQUENCE [LARGE SCALE GENOMIC DNA]</scope>
    <source>
        <strain evidence="3">OB3b</strain>
    </source>
</reference>
<protein>
    <submittedName>
        <fullName evidence="2">Uncharacterized protein</fullName>
    </submittedName>
</protein>